<evidence type="ECO:0008006" key="4">
    <source>
        <dbReference type="Google" id="ProtNLM"/>
    </source>
</evidence>
<accession>A0ABN6UN23</accession>
<dbReference type="RefSeq" id="WP_281779701.1">
    <property type="nucleotide sequence ID" value="NZ_AP027041.1"/>
</dbReference>
<evidence type="ECO:0000256" key="1">
    <source>
        <dbReference type="SAM" id="SignalP"/>
    </source>
</evidence>
<gene>
    <name evidence="2" type="ORF">LA521A_29960</name>
</gene>
<reference evidence="2 3" key="1">
    <citation type="journal article" date="2023" name="Int. J. Syst. Evol. Microbiol.">
        <title>Physiological and genomic analyses of cobalamin (vitamin B12)-auxotrophy of Lysobacter auxotrophicus sp. nov., a methionine-auxotrophic chitinolytic bacterium isolated from chitin-treated soil.</title>
        <authorList>
            <person name="Saito A."/>
            <person name="Dohra H."/>
            <person name="Hamada M."/>
            <person name="Moriuchi R."/>
            <person name="Kotsuchibashi Y."/>
            <person name="Mori K."/>
        </authorList>
    </citation>
    <scope>NUCLEOTIDE SEQUENCE [LARGE SCALE GENOMIC DNA]</scope>
    <source>
        <strain evidence="2 3">5-21a</strain>
    </source>
</reference>
<keyword evidence="3" id="KW-1185">Reference proteome</keyword>
<dbReference type="EMBL" id="AP027041">
    <property type="protein sequence ID" value="BDU17795.1"/>
    <property type="molecule type" value="Genomic_DNA"/>
</dbReference>
<feature type="chain" id="PRO_5045200937" description="Lipoprotein" evidence="1">
    <location>
        <begin position="29"/>
        <end position="194"/>
    </location>
</feature>
<sequence length="194" mass="20929">MNGKICLLMAVLLSCACSSQVTSPLASAAQPEVKGPVRIGFAVYRDSKVDLYIAGNLYRSDKLTMQYPSGDGGTLCCRELAAIAALPKQPAETVMDVETGASMLRFEAPPVKSREPLIGVVAINAAEMTQAIDGDDVTVRAESGLLRITSCFSQEGSHLFVRQDGKLVSHFYYGLDYDVQPTCPEGLFEEEVKQ</sequence>
<keyword evidence="1" id="KW-0732">Signal</keyword>
<proteinExistence type="predicted"/>
<protein>
    <recommendedName>
        <fullName evidence="4">Lipoprotein</fullName>
    </recommendedName>
</protein>
<name>A0ABN6UN23_9GAMM</name>
<feature type="signal peptide" evidence="1">
    <location>
        <begin position="1"/>
        <end position="28"/>
    </location>
</feature>
<dbReference type="Proteomes" id="UP001317822">
    <property type="component" value="Chromosome"/>
</dbReference>
<dbReference type="PROSITE" id="PS51257">
    <property type="entry name" value="PROKAR_LIPOPROTEIN"/>
    <property type="match status" value="1"/>
</dbReference>
<evidence type="ECO:0000313" key="3">
    <source>
        <dbReference type="Proteomes" id="UP001317822"/>
    </source>
</evidence>
<organism evidence="2 3">
    <name type="scientific">Lysobacter auxotrophicus</name>
    <dbReference type="NCBI Taxonomy" id="2992573"/>
    <lineage>
        <taxon>Bacteria</taxon>
        <taxon>Pseudomonadati</taxon>
        <taxon>Pseudomonadota</taxon>
        <taxon>Gammaproteobacteria</taxon>
        <taxon>Lysobacterales</taxon>
        <taxon>Lysobacteraceae</taxon>
        <taxon>Lysobacter</taxon>
    </lineage>
</organism>
<evidence type="ECO:0000313" key="2">
    <source>
        <dbReference type="EMBL" id="BDU17795.1"/>
    </source>
</evidence>